<reference evidence="1 2" key="1">
    <citation type="submission" date="2020-08" db="EMBL/GenBank/DDBJ databases">
        <title>Genome public.</title>
        <authorList>
            <person name="Liu C."/>
            <person name="Sun Q."/>
        </authorList>
    </citation>
    <scope>NUCLEOTIDE SEQUENCE [LARGE SCALE GENOMIC DNA]</scope>
    <source>
        <strain evidence="1 2">NSJ-66</strain>
    </source>
</reference>
<comment type="caution">
    <text evidence="1">The sequence shown here is derived from an EMBL/GenBank/DDBJ whole genome shotgun (WGS) entry which is preliminary data.</text>
</comment>
<sequence>MIFKISPPEWKSVGVEPQEQLKTEGFQAGYKPPAAYFNWFFNRVYECLKELQGKATDLDNKKVIVITEKDIPVAERTPNTFYFRVTDKQAVTTVDSVKVSPNMGLKIL</sequence>
<dbReference type="EMBL" id="JACOPB010000014">
    <property type="protein sequence ID" value="MBC5711011.1"/>
    <property type="molecule type" value="Genomic_DNA"/>
</dbReference>
<evidence type="ECO:0000313" key="1">
    <source>
        <dbReference type="EMBL" id="MBC5711011.1"/>
    </source>
</evidence>
<evidence type="ECO:0000313" key="2">
    <source>
        <dbReference type="Proteomes" id="UP000634672"/>
    </source>
</evidence>
<proteinExistence type="predicted"/>
<accession>A0ABR7HCV3</accession>
<keyword evidence="2" id="KW-1185">Reference proteome</keyword>
<dbReference type="RefSeq" id="WP_187023706.1">
    <property type="nucleotide sequence ID" value="NZ_JACOPB010000014.1"/>
</dbReference>
<protein>
    <submittedName>
        <fullName evidence="1">Uncharacterized protein</fullName>
    </submittedName>
</protein>
<organism evidence="1 2">
    <name type="scientific">Hungatella hominis</name>
    <dbReference type="NCBI Taxonomy" id="2763050"/>
    <lineage>
        <taxon>Bacteria</taxon>
        <taxon>Bacillati</taxon>
        <taxon>Bacillota</taxon>
        <taxon>Clostridia</taxon>
        <taxon>Lachnospirales</taxon>
        <taxon>Lachnospiraceae</taxon>
        <taxon>Hungatella</taxon>
    </lineage>
</organism>
<name>A0ABR7HCV3_9FIRM</name>
<gene>
    <name evidence="1" type="ORF">H8S75_24030</name>
</gene>
<dbReference type="Proteomes" id="UP000634672">
    <property type="component" value="Unassembled WGS sequence"/>
</dbReference>